<protein>
    <submittedName>
        <fullName evidence="1">Uncharacterized protein</fullName>
    </submittedName>
</protein>
<organism evidence="1 2">
    <name type="scientific">Mycolicibacterium fortuitum</name>
    <name type="common">Mycobacterium fortuitum</name>
    <dbReference type="NCBI Taxonomy" id="1766"/>
    <lineage>
        <taxon>Bacteria</taxon>
        <taxon>Bacillati</taxon>
        <taxon>Actinomycetota</taxon>
        <taxon>Actinomycetes</taxon>
        <taxon>Mycobacteriales</taxon>
        <taxon>Mycobacteriaceae</taxon>
        <taxon>Mycolicibacterium</taxon>
    </lineage>
</organism>
<dbReference type="Proteomes" id="UP000187001">
    <property type="component" value="Unassembled WGS sequence"/>
</dbReference>
<sequence length="73" mass="8181">MVNSPAHYTQGPPCPGCGRTIECIDVIAGRVWTIGSAMKYLWRMDLKGKPIEDLQKAIACIQHEINRRTRGRA</sequence>
<dbReference type="EMBL" id="MBER01000071">
    <property type="protein sequence ID" value="OMC44729.1"/>
    <property type="molecule type" value="Genomic_DNA"/>
</dbReference>
<accession>A0ABD6QLW7</accession>
<dbReference type="InterPro" id="IPR021739">
    <property type="entry name" value="SaV-like"/>
</dbReference>
<gene>
    <name evidence="1" type="ORF">A5742_27545</name>
</gene>
<comment type="caution">
    <text evidence="1">The sequence shown here is derived from an EMBL/GenBank/DDBJ whole genome shotgun (WGS) entry which is preliminary data.</text>
</comment>
<dbReference type="Pfam" id="PF11753">
    <property type="entry name" value="DUF3310"/>
    <property type="match status" value="1"/>
</dbReference>
<proteinExistence type="predicted"/>
<evidence type="ECO:0000313" key="1">
    <source>
        <dbReference type="EMBL" id="OMC44729.1"/>
    </source>
</evidence>
<reference evidence="1 2" key="1">
    <citation type="submission" date="2016-07" db="EMBL/GenBank/DDBJ databases">
        <authorList>
            <person name="Sutton G."/>
            <person name="Brinkac L."/>
            <person name="Sanka R."/>
            <person name="Adams M."/>
            <person name="Lau E."/>
            <person name="Kumar A."/>
            <person name="Macaden R."/>
        </authorList>
    </citation>
    <scope>NUCLEOTIDE SEQUENCE [LARGE SCALE GENOMIC DNA]</scope>
    <source>
        <strain evidence="1 2">GA-0871</strain>
    </source>
</reference>
<name>A0ABD6QLW7_MYCFO</name>
<dbReference type="AlphaFoldDB" id="A0ABD6QLW7"/>
<evidence type="ECO:0000313" key="2">
    <source>
        <dbReference type="Proteomes" id="UP000187001"/>
    </source>
</evidence>
<dbReference type="RefSeq" id="WP_076205460.1">
    <property type="nucleotide sequence ID" value="NZ_MBER01000071.1"/>
</dbReference>